<sequence length="415" mass="48611">MDIIERPEETKRINECKKWVLVYGRRKTGKTFLIQNFVDYDEYYFVKRDKSVFSKNDKNLNYDTFLELFKRDLRDGKTIIVDEFHRLGNEFFDMLHYTKRTGKLILISSTLFLSKNILSSHSPLLGLFAEVPLGLISLNDSIKYLSRNKDEFNIHKKDMFEIAVIMREPITIDYLNNDLSNPREKIMTILSSSMLTIPSLVGEIFSEEERNLSSVYEGVLRAIASGKENSGEISSHLFSKKLIKKDDPSMIQQYLNNLRQFGIVKRINIYQRKEFAYKLTSPLMRLFYYSDDKYNISERKPSDAELLNIISELMPRIVEDEIREFLANKFGLQESVGRGKDYDIDLILLKFKNPELVGEVKWKDSIKSGDVEKTYKNLEKIETKEKILFVPDKKIYPKNLKGIKVVDIMDFVNVQ</sequence>
<dbReference type="Pfam" id="PF13173">
    <property type="entry name" value="AAA_14"/>
    <property type="match status" value="1"/>
</dbReference>
<dbReference type="PANTHER" id="PTHR34704:SF1">
    <property type="entry name" value="ATPASE"/>
    <property type="match status" value="1"/>
</dbReference>
<evidence type="ECO:0000313" key="2">
    <source>
        <dbReference type="EMBL" id="CEG12154.1"/>
    </source>
</evidence>
<dbReference type="EMBL" id="CCXY01000111">
    <property type="protein sequence ID" value="CEG12154.1"/>
    <property type="molecule type" value="Genomic_DNA"/>
</dbReference>
<dbReference type="SUPFAM" id="SSF52540">
    <property type="entry name" value="P-loop containing nucleoside triphosphate hydrolases"/>
    <property type="match status" value="1"/>
</dbReference>
<dbReference type="Gene3D" id="3.40.50.300">
    <property type="entry name" value="P-loop containing nucleotide triphosphate hydrolases"/>
    <property type="match status" value="1"/>
</dbReference>
<evidence type="ECO:0000259" key="1">
    <source>
        <dbReference type="Pfam" id="PF13173"/>
    </source>
</evidence>
<name>A0A098E9H2_9ZZZZ</name>
<dbReference type="InterPro" id="IPR041682">
    <property type="entry name" value="AAA_14"/>
</dbReference>
<protein>
    <submittedName>
        <fullName evidence="2">Putative ATPase</fullName>
    </submittedName>
</protein>
<dbReference type="AlphaFoldDB" id="A0A098E9H2"/>
<accession>A0A098E9H2</accession>
<organism evidence="2">
    <name type="scientific">groundwater metagenome</name>
    <dbReference type="NCBI Taxonomy" id="717931"/>
    <lineage>
        <taxon>unclassified sequences</taxon>
        <taxon>metagenomes</taxon>
        <taxon>ecological metagenomes</taxon>
    </lineage>
</organism>
<reference evidence="2" key="1">
    <citation type="submission" date="2014-09" db="EMBL/GenBank/DDBJ databases">
        <authorList>
            <person name="Probst J Alexander"/>
        </authorList>
    </citation>
    <scope>NUCLEOTIDE SEQUENCE</scope>
</reference>
<proteinExistence type="predicted"/>
<dbReference type="PANTHER" id="PTHR34704">
    <property type="entry name" value="ATPASE"/>
    <property type="match status" value="1"/>
</dbReference>
<feature type="domain" description="AAA" evidence="1">
    <location>
        <begin position="18"/>
        <end position="117"/>
    </location>
</feature>
<gene>
    <name evidence="2" type="ORF">MSIBF_A1990003</name>
</gene>
<dbReference type="InterPro" id="IPR027417">
    <property type="entry name" value="P-loop_NTPase"/>
</dbReference>